<accession>A0A5B7D2Q8</accession>
<sequence>MLVNESGNGAGDGLTRERGCDLGSEGSAASPRWLTAASPVGDPHRTRKQSPQPRPPLPCTTALDSSACTEHQQFRARSVIREEKYSKTRHKTLKDVTEAKKNISQESARAGRRERILQDQRRSAAGT</sequence>
<feature type="compositionally biased region" description="Polar residues" evidence="1">
    <location>
        <begin position="62"/>
        <end position="71"/>
    </location>
</feature>
<reference evidence="2 3" key="1">
    <citation type="submission" date="2019-05" db="EMBL/GenBank/DDBJ databases">
        <title>Another draft genome of Portunus trituberculatus and its Hox gene families provides insights of decapod evolution.</title>
        <authorList>
            <person name="Jeong J.-H."/>
            <person name="Song I."/>
            <person name="Kim S."/>
            <person name="Choi T."/>
            <person name="Kim D."/>
            <person name="Ryu S."/>
            <person name="Kim W."/>
        </authorList>
    </citation>
    <scope>NUCLEOTIDE SEQUENCE [LARGE SCALE GENOMIC DNA]</scope>
    <source>
        <tissue evidence="2">Muscle</tissue>
    </source>
</reference>
<feature type="region of interest" description="Disordered" evidence="1">
    <location>
        <begin position="1"/>
        <end position="127"/>
    </location>
</feature>
<feature type="compositionally biased region" description="Basic and acidic residues" evidence="1">
    <location>
        <begin position="93"/>
        <end position="127"/>
    </location>
</feature>
<gene>
    <name evidence="2" type="ORF">E2C01_008776</name>
</gene>
<evidence type="ECO:0000313" key="3">
    <source>
        <dbReference type="Proteomes" id="UP000324222"/>
    </source>
</evidence>
<proteinExistence type="predicted"/>
<protein>
    <submittedName>
        <fullName evidence="2">Uncharacterized protein</fullName>
    </submittedName>
</protein>
<dbReference type="EMBL" id="VSRR010000467">
    <property type="protein sequence ID" value="MPC15970.1"/>
    <property type="molecule type" value="Genomic_DNA"/>
</dbReference>
<evidence type="ECO:0000256" key="1">
    <source>
        <dbReference type="SAM" id="MobiDB-lite"/>
    </source>
</evidence>
<dbReference type="AlphaFoldDB" id="A0A5B7D2Q8"/>
<organism evidence="2 3">
    <name type="scientific">Portunus trituberculatus</name>
    <name type="common">Swimming crab</name>
    <name type="synonym">Neptunus trituberculatus</name>
    <dbReference type="NCBI Taxonomy" id="210409"/>
    <lineage>
        <taxon>Eukaryota</taxon>
        <taxon>Metazoa</taxon>
        <taxon>Ecdysozoa</taxon>
        <taxon>Arthropoda</taxon>
        <taxon>Crustacea</taxon>
        <taxon>Multicrustacea</taxon>
        <taxon>Malacostraca</taxon>
        <taxon>Eumalacostraca</taxon>
        <taxon>Eucarida</taxon>
        <taxon>Decapoda</taxon>
        <taxon>Pleocyemata</taxon>
        <taxon>Brachyura</taxon>
        <taxon>Eubrachyura</taxon>
        <taxon>Portunoidea</taxon>
        <taxon>Portunidae</taxon>
        <taxon>Portuninae</taxon>
        <taxon>Portunus</taxon>
    </lineage>
</organism>
<keyword evidence="3" id="KW-1185">Reference proteome</keyword>
<evidence type="ECO:0000313" key="2">
    <source>
        <dbReference type="EMBL" id="MPC15970.1"/>
    </source>
</evidence>
<comment type="caution">
    <text evidence="2">The sequence shown here is derived from an EMBL/GenBank/DDBJ whole genome shotgun (WGS) entry which is preliminary data.</text>
</comment>
<dbReference type="Proteomes" id="UP000324222">
    <property type="component" value="Unassembled WGS sequence"/>
</dbReference>
<name>A0A5B7D2Q8_PORTR</name>